<gene>
    <name evidence="5" type="ORF">P5673_018131</name>
</gene>
<dbReference type="AlphaFoldDB" id="A0AAD9V342"/>
<feature type="region of interest" description="Disordered" evidence="2">
    <location>
        <begin position="283"/>
        <end position="331"/>
    </location>
</feature>
<name>A0AAD9V342_ACRCE</name>
<evidence type="ECO:0000313" key="6">
    <source>
        <dbReference type="Proteomes" id="UP001249851"/>
    </source>
</evidence>
<feature type="compositionally biased region" description="Polar residues" evidence="2">
    <location>
        <begin position="876"/>
        <end position="889"/>
    </location>
</feature>
<evidence type="ECO:0000256" key="3">
    <source>
        <dbReference type="SAM" id="Phobius"/>
    </source>
</evidence>
<reference evidence="5" key="2">
    <citation type="journal article" date="2023" name="Science">
        <title>Genomic signatures of disease resistance in endangered staghorn corals.</title>
        <authorList>
            <person name="Vollmer S.V."/>
            <person name="Selwyn J.D."/>
            <person name="Despard B.A."/>
            <person name="Roesel C.L."/>
        </authorList>
    </citation>
    <scope>NUCLEOTIDE SEQUENCE</scope>
    <source>
        <strain evidence="5">K2</strain>
    </source>
</reference>
<feature type="compositionally biased region" description="Basic and acidic residues" evidence="2">
    <location>
        <begin position="295"/>
        <end position="308"/>
    </location>
</feature>
<feature type="coiled-coil region" evidence="1">
    <location>
        <begin position="566"/>
        <end position="593"/>
    </location>
</feature>
<keyword evidence="3" id="KW-1133">Transmembrane helix</keyword>
<organism evidence="5 6">
    <name type="scientific">Acropora cervicornis</name>
    <name type="common">Staghorn coral</name>
    <dbReference type="NCBI Taxonomy" id="6130"/>
    <lineage>
        <taxon>Eukaryota</taxon>
        <taxon>Metazoa</taxon>
        <taxon>Cnidaria</taxon>
        <taxon>Anthozoa</taxon>
        <taxon>Hexacorallia</taxon>
        <taxon>Scleractinia</taxon>
        <taxon>Astrocoeniina</taxon>
        <taxon>Acroporidae</taxon>
        <taxon>Acropora</taxon>
    </lineage>
</organism>
<feature type="compositionally biased region" description="Pro residues" evidence="2">
    <location>
        <begin position="904"/>
        <end position="914"/>
    </location>
</feature>
<reference evidence="5" key="1">
    <citation type="journal article" date="2023" name="G3 (Bethesda)">
        <title>Whole genome assembly and annotation of the endangered Caribbean coral Acropora cervicornis.</title>
        <authorList>
            <person name="Selwyn J.D."/>
            <person name="Vollmer S.V."/>
        </authorList>
    </citation>
    <scope>NUCLEOTIDE SEQUENCE</scope>
    <source>
        <strain evidence="5">K2</strain>
    </source>
</reference>
<keyword evidence="1" id="KW-0175">Coiled coil</keyword>
<feature type="compositionally biased region" description="Low complexity" evidence="2">
    <location>
        <begin position="851"/>
        <end position="867"/>
    </location>
</feature>
<accession>A0AAD9V342</accession>
<feature type="domain" description="DUF4795" evidence="4">
    <location>
        <begin position="497"/>
        <end position="610"/>
    </location>
</feature>
<comment type="caution">
    <text evidence="5">The sequence shown here is derived from an EMBL/GenBank/DDBJ whole genome shotgun (WGS) entry which is preliminary data.</text>
</comment>
<proteinExistence type="predicted"/>
<sequence>MGAEVELHRLVDLALRSPDAGVVNFNHLHTLLHAILNHIGLSFDPLSGVINAPFASSNEFKDENRSAKQSGQTETERKAFTGHLGGTLEQAIDKVSLSDQQCSLQTRHDDLEKKVQELEDRLKILDDPPSSKFIIEEAKQPHQDERSTQSTLSSMWQLMKINKRLQATEDAVERIMAILHEFLGTDGKAISGLKSDMEDVANELKNLKESLFGAENDSRQRWMGGDNDAASRLSSLEEHLNKLVKKDELALYVKWPALEEALNVKRTDLERRHKDKTRTNVLNLENETHGSSVLEVKEDKEVDNKGNIESDTESDGRAQTAPLPSSLGTPIPMLDYPKTAFTQSTQVNIEELFPTATAGYPTPEMVECLKQISELSAKHNEVQKHLASVVESQRKIAREVSAVEQALPQKVGKEDLNIPDDLQEQLALLKQGLEFLKTNQDLAALAEIKSMAISNKEHVEGIKRELAAIARQNKQTFSAAVVNQSPGIDSGVLDSIRERLSELQNDQGKLEHVEALYDYVEKLQENKADKDNVALEMDVKADKAALESKVNVSTFDNSFNMLDEGLREALQKMDDYMNEEMALKQALKQLSADMSEKMDGQALQAVKNYLGIESSGRSSRSPYFAISFVYLALVSEKRIAEVQKSRSLIAAEAKVDFADAAGFRKPIRFNCISCSRPVELPLRGSLQAQLPAARGVRTKRSKAPYLSYEMDQVIKGTPMISSSLSIFMIALILSFTFYLPIRRHQRGHYGGGKVEKALSDIVASRPCGGSHTIICHPSKRRSKTTQFSQISGEEISDGANWEREQSVLDLLKGTDGHLYKGRFRQTIPPIPKSCQSPPQEYESSLSKEESLATSTRSTSGPSSPRNSAVGEAVETQLVNTQSHGSSSPRTRMKKIVKLHGADSPPNPIPPPLPPTVRETESRKALAKKQRAEVTLPENPKSVKI</sequence>
<dbReference type="Pfam" id="PF16043">
    <property type="entry name" value="DUF4795"/>
    <property type="match status" value="2"/>
</dbReference>
<evidence type="ECO:0000256" key="1">
    <source>
        <dbReference type="SAM" id="Coils"/>
    </source>
</evidence>
<feature type="coiled-coil region" evidence="1">
    <location>
        <begin position="190"/>
        <end position="217"/>
    </location>
</feature>
<feature type="region of interest" description="Disordered" evidence="2">
    <location>
        <begin position="823"/>
        <end position="944"/>
    </location>
</feature>
<feature type="domain" description="DUF4795" evidence="4">
    <location>
        <begin position="636"/>
        <end position="705"/>
    </location>
</feature>
<evidence type="ECO:0000256" key="2">
    <source>
        <dbReference type="SAM" id="MobiDB-lite"/>
    </source>
</evidence>
<dbReference type="PANTHER" id="PTHR47080">
    <property type="entry name" value="CHROMOSOME 16 OPEN READING FRAME 96"/>
    <property type="match status" value="1"/>
</dbReference>
<keyword evidence="3" id="KW-0472">Membrane</keyword>
<feature type="transmembrane region" description="Helical" evidence="3">
    <location>
        <begin position="719"/>
        <end position="739"/>
    </location>
</feature>
<keyword evidence="6" id="KW-1185">Reference proteome</keyword>
<protein>
    <submittedName>
        <fullName evidence="5">Glutamine-rich protein 2</fullName>
    </submittedName>
</protein>
<dbReference type="EMBL" id="JARQWQ010000040">
    <property type="protein sequence ID" value="KAK2559488.1"/>
    <property type="molecule type" value="Genomic_DNA"/>
</dbReference>
<dbReference type="Proteomes" id="UP001249851">
    <property type="component" value="Unassembled WGS sequence"/>
</dbReference>
<dbReference type="PANTHER" id="PTHR47080:SF1">
    <property type="entry name" value="CHROMOSOME 16 OPEN READING FRAME 96"/>
    <property type="match status" value="1"/>
</dbReference>
<keyword evidence="3" id="KW-0812">Transmembrane</keyword>
<dbReference type="InterPro" id="IPR032013">
    <property type="entry name" value="DUF4795"/>
</dbReference>
<evidence type="ECO:0000313" key="5">
    <source>
        <dbReference type="EMBL" id="KAK2559488.1"/>
    </source>
</evidence>
<evidence type="ECO:0000259" key="4">
    <source>
        <dbReference type="Pfam" id="PF16043"/>
    </source>
</evidence>